<dbReference type="Pfam" id="PF01047">
    <property type="entry name" value="MarR"/>
    <property type="match status" value="1"/>
</dbReference>
<dbReference type="EMBL" id="JAVUPU010000012">
    <property type="protein sequence ID" value="MDT9600784.1"/>
    <property type="molecule type" value="Genomic_DNA"/>
</dbReference>
<evidence type="ECO:0000259" key="1">
    <source>
        <dbReference type="PROSITE" id="PS50995"/>
    </source>
</evidence>
<keyword evidence="3" id="KW-1185">Reference proteome</keyword>
<dbReference type="Proteomes" id="UP001259572">
    <property type="component" value="Unassembled WGS sequence"/>
</dbReference>
<evidence type="ECO:0000313" key="2">
    <source>
        <dbReference type="EMBL" id="MDT9600784.1"/>
    </source>
</evidence>
<reference evidence="2 3" key="1">
    <citation type="submission" date="2023-05" db="EMBL/GenBank/DDBJ databases">
        <authorList>
            <person name="Guo Y."/>
        </authorList>
    </citation>
    <scope>NUCLEOTIDE SEQUENCE [LARGE SCALE GENOMIC DNA]</scope>
    <source>
        <strain evidence="2 3">GR2756</strain>
    </source>
</reference>
<protein>
    <submittedName>
        <fullName evidence="2">MarR family transcriptional regulator</fullName>
    </submittedName>
</protein>
<accession>A0ABU3QCA3</accession>
<dbReference type="PROSITE" id="PS50995">
    <property type="entry name" value="HTH_MARR_2"/>
    <property type="match status" value="1"/>
</dbReference>
<organism evidence="2 3">
    <name type="scientific">Sphingosinicella rhizophila</name>
    <dbReference type="NCBI Taxonomy" id="3050082"/>
    <lineage>
        <taxon>Bacteria</taxon>
        <taxon>Pseudomonadati</taxon>
        <taxon>Pseudomonadota</taxon>
        <taxon>Alphaproteobacteria</taxon>
        <taxon>Sphingomonadales</taxon>
        <taxon>Sphingosinicellaceae</taxon>
        <taxon>Sphingosinicella</taxon>
    </lineage>
</organism>
<dbReference type="SUPFAM" id="SSF46785">
    <property type="entry name" value="Winged helix' DNA-binding domain"/>
    <property type="match status" value="1"/>
</dbReference>
<dbReference type="InterPro" id="IPR000835">
    <property type="entry name" value="HTH_MarR-typ"/>
</dbReference>
<name>A0ABU3QCA3_9SPHN</name>
<dbReference type="PANTHER" id="PTHR33164">
    <property type="entry name" value="TRANSCRIPTIONAL REGULATOR, MARR FAMILY"/>
    <property type="match status" value="1"/>
</dbReference>
<sequence>MTSTSCVCAKLRRTARTAAALYDEALAPSGLTVAQYSLLRTLQRAGPSSLTKFAALSGHDRSTLNRTLAPLEKAGFVRSSCGTDQRTRIVTATETADRRLELAEPYWAAAQDRLGATLGADRDALFAMLDRIEALRT</sequence>
<feature type="domain" description="HTH marR-type" evidence="1">
    <location>
        <begin position="4"/>
        <end position="134"/>
    </location>
</feature>
<evidence type="ECO:0000313" key="3">
    <source>
        <dbReference type="Proteomes" id="UP001259572"/>
    </source>
</evidence>
<dbReference type="InterPro" id="IPR039422">
    <property type="entry name" value="MarR/SlyA-like"/>
</dbReference>
<dbReference type="InterPro" id="IPR036390">
    <property type="entry name" value="WH_DNA-bd_sf"/>
</dbReference>
<dbReference type="PANTHER" id="PTHR33164:SF105">
    <property type="entry name" value="TRANSCRIPTIONAL REPRESSOR PROTEIN-RELATED"/>
    <property type="match status" value="1"/>
</dbReference>
<proteinExistence type="predicted"/>
<gene>
    <name evidence="2" type="ORF">RQX22_17615</name>
</gene>
<dbReference type="Gene3D" id="1.10.10.10">
    <property type="entry name" value="Winged helix-like DNA-binding domain superfamily/Winged helix DNA-binding domain"/>
    <property type="match status" value="1"/>
</dbReference>
<dbReference type="SMART" id="SM00347">
    <property type="entry name" value="HTH_MARR"/>
    <property type="match status" value="1"/>
</dbReference>
<comment type="caution">
    <text evidence="2">The sequence shown here is derived from an EMBL/GenBank/DDBJ whole genome shotgun (WGS) entry which is preliminary data.</text>
</comment>
<dbReference type="RefSeq" id="WP_315728262.1">
    <property type="nucleotide sequence ID" value="NZ_JAVUPU010000012.1"/>
</dbReference>
<dbReference type="InterPro" id="IPR036388">
    <property type="entry name" value="WH-like_DNA-bd_sf"/>
</dbReference>